<sequence>MRSSCTIVLPACNGTATVVRRRGPRVEKRAAIRIPPGHSVTLPSVRRGRRNTDDASTVRGAAPGRALPENEFGELAGILSSLDASSSIQLVYVGALLGLLSGAVFLVVRQVLFRTQLEEATKELSEKARTGDATYDEYYELGVLLIRKKLFATALKHLDSAKRQWEGDEEGLAQLYNAMGYAYLQQDKLDSAIEEYKGAIDLRPNYLVAWNNLGDAYKKTKDYESALDAYKVSINIDPSNKVAQEQVTFLKNRVNRLTK</sequence>
<dbReference type="Proteomes" id="UP001472866">
    <property type="component" value="Chromosome 01"/>
</dbReference>
<name>A0AAX4NXR5_9CHLO</name>
<dbReference type="SUPFAM" id="SSF48452">
    <property type="entry name" value="TPR-like"/>
    <property type="match status" value="1"/>
</dbReference>
<evidence type="ECO:0000256" key="2">
    <source>
        <dbReference type="ARBA" id="ARBA00022803"/>
    </source>
</evidence>
<dbReference type="InterPro" id="IPR019734">
    <property type="entry name" value="TPR_rpt"/>
</dbReference>
<evidence type="ECO:0000313" key="6">
    <source>
        <dbReference type="Proteomes" id="UP001472866"/>
    </source>
</evidence>
<keyword evidence="4" id="KW-0812">Transmembrane</keyword>
<dbReference type="SMART" id="SM00028">
    <property type="entry name" value="TPR"/>
    <property type="match status" value="3"/>
</dbReference>
<accession>A0AAX4NXR5</accession>
<organism evidence="5 6">
    <name type="scientific">Chloropicon roscoffensis</name>
    <dbReference type="NCBI Taxonomy" id="1461544"/>
    <lineage>
        <taxon>Eukaryota</taxon>
        <taxon>Viridiplantae</taxon>
        <taxon>Chlorophyta</taxon>
        <taxon>Chloropicophyceae</taxon>
        <taxon>Chloropicales</taxon>
        <taxon>Chloropicaceae</taxon>
        <taxon>Chloropicon</taxon>
    </lineage>
</organism>
<dbReference type="InterPro" id="IPR051685">
    <property type="entry name" value="Ycf3/AcsC/BcsC/TPR_MFPF"/>
</dbReference>
<dbReference type="InterPro" id="IPR011990">
    <property type="entry name" value="TPR-like_helical_dom_sf"/>
</dbReference>
<evidence type="ECO:0000256" key="3">
    <source>
        <dbReference type="PROSITE-ProRule" id="PRU00339"/>
    </source>
</evidence>
<protein>
    <submittedName>
        <fullName evidence="5">Tetratricopeptide repeat domain-containing protein</fullName>
    </submittedName>
</protein>
<evidence type="ECO:0000313" key="5">
    <source>
        <dbReference type="EMBL" id="WZN58930.1"/>
    </source>
</evidence>
<feature type="repeat" description="TPR" evidence="3">
    <location>
        <begin position="207"/>
        <end position="240"/>
    </location>
</feature>
<dbReference type="PROSITE" id="PS50005">
    <property type="entry name" value="TPR"/>
    <property type="match status" value="2"/>
</dbReference>
<evidence type="ECO:0000256" key="1">
    <source>
        <dbReference type="ARBA" id="ARBA00022737"/>
    </source>
</evidence>
<evidence type="ECO:0000256" key="4">
    <source>
        <dbReference type="SAM" id="Phobius"/>
    </source>
</evidence>
<gene>
    <name evidence="5" type="ORF">HKI87_01g04550</name>
</gene>
<keyword evidence="2 3" id="KW-0802">TPR repeat</keyword>
<reference evidence="5 6" key="1">
    <citation type="submission" date="2024-03" db="EMBL/GenBank/DDBJ databases">
        <title>Complete genome sequence of the green alga Chloropicon roscoffensis RCC1871.</title>
        <authorList>
            <person name="Lemieux C."/>
            <person name="Pombert J.-F."/>
            <person name="Otis C."/>
            <person name="Turmel M."/>
        </authorList>
    </citation>
    <scope>NUCLEOTIDE SEQUENCE [LARGE SCALE GENOMIC DNA]</scope>
    <source>
        <strain evidence="5 6">RCC1871</strain>
    </source>
</reference>
<keyword evidence="4" id="KW-0472">Membrane</keyword>
<dbReference type="AlphaFoldDB" id="A0AAX4NXR5"/>
<keyword evidence="6" id="KW-1185">Reference proteome</keyword>
<dbReference type="PANTHER" id="PTHR44943">
    <property type="entry name" value="CELLULOSE SYNTHASE OPERON PROTEIN C"/>
    <property type="match status" value="1"/>
</dbReference>
<keyword evidence="4" id="KW-1133">Transmembrane helix</keyword>
<dbReference type="PROSITE" id="PS50293">
    <property type="entry name" value="TPR_REGION"/>
    <property type="match status" value="2"/>
</dbReference>
<keyword evidence="1" id="KW-0677">Repeat</keyword>
<feature type="transmembrane region" description="Helical" evidence="4">
    <location>
        <begin position="90"/>
        <end position="108"/>
    </location>
</feature>
<dbReference type="Pfam" id="PF13414">
    <property type="entry name" value="TPR_11"/>
    <property type="match status" value="1"/>
</dbReference>
<proteinExistence type="predicted"/>
<dbReference type="PANTHER" id="PTHR44943:SF8">
    <property type="entry name" value="TPR REPEAT-CONTAINING PROTEIN MJ0263"/>
    <property type="match status" value="1"/>
</dbReference>
<dbReference type="EMBL" id="CP151501">
    <property type="protein sequence ID" value="WZN58930.1"/>
    <property type="molecule type" value="Genomic_DNA"/>
</dbReference>
<dbReference type="Gene3D" id="1.25.40.10">
    <property type="entry name" value="Tetratricopeptide repeat domain"/>
    <property type="match status" value="1"/>
</dbReference>
<feature type="repeat" description="TPR" evidence="3">
    <location>
        <begin position="173"/>
        <end position="206"/>
    </location>
</feature>